<name>A0AAV2BMS6_9ARAC</name>
<keyword evidence="3" id="KW-1185">Reference proteome</keyword>
<sequence>RASNNDVETQAGESNGGRVIVRLVRKEKHPEKKKDKNKERLKNKLRKLDRKPGAKKLNFSKNKDIAKAKAKKKNKFQKKKFNKKLGDWRKKHGSWKEKLKFNSQKNKKPKGGKYASHKEKKPFKNPGKSSKFKGYKSENINDDYNRLVKKSINDSSPEGITYLPAETAGPKIPELPTPQSMIVKRSDEVKRQAVVEDQELTEEPPNDLKPGAFKAEMLHERVVRKGSSGNEDNVMNRNEKLPLEKRRAIRNNPVRRRRKHIEAKFLAKQYFPINKRRVVKKDVNNSTSPYIPSSTTSTIYETTILDAPTTVFETEPPITGETEPPTTMMVKKRTDNKRFVGTREVSQTSDVKEPISKVTNQEFENFYEQKGMHLVKLIYRIKEQELESIFDTLNISTSTEIGERLTTPALEDVVKMQSSVIQQLVKAIDEKPSRKTDRRKYRPSHKKDRNAQNVTKERKSIAPDNDPDVKIWSGIEKRFKAPGMQSVGTSNISGIDLQTALQLLYQIYKSKNNHGSHNVTKIPTTASSKPVTEILIKNLLKNPAFLQQLLSRNLNKNEETSGFLTPAMLQLLATSVLKTADKVEKNEVLDKGSEEKALFKENQNLDGKLSKIFDGKSKAMSPVNSEKVSQFGKDSPTTEGSMPREDDKKVNPEKLKQILLQLLKNSSLVRRSNINKRKARDSFLKSNQIIARSPRLTTVETTRNATSLVSSEVSSHSEDSSISDQESNIRDSTTEDTDVEDEDEDEDESTTNSYVLTKSSITSTPETDETEDDDGDSATGERDDPFKSEILTENDTTLPTEQS</sequence>
<proteinExistence type="predicted"/>
<feature type="compositionally biased region" description="Basic and acidic residues" evidence="1">
    <location>
        <begin position="84"/>
        <end position="100"/>
    </location>
</feature>
<feature type="compositionally biased region" description="Acidic residues" evidence="1">
    <location>
        <begin position="766"/>
        <end position="776"/>
    </location>
</feature>
<dbReference type="AlphaFoldDB" id="A0AAV2BMS6"/>
<feature type="compositionally biased region" description="Acidic residues" evidence="1">
    <location>
        <begin position="734"/>
        <end position="749"/>
    </location>
</feature>
<accession>A0AAV2BMS6</accession>
<dbReference type="EMBL" id="CAXIEN010000418">
    <property type="protein sequence ID" value="CAL1297227.1"/>
    <property type="molecule type" value="Genomic_DNA"/>
</dbReference>
<feature type="compositionally biased region" description="Basic residues" evidence="1">
    <location>
        <begin position="436"/>
        <end position="448"/>
    </location>
</feature>
<feature type="compositionally biased region" description="Basic and acidic residues" evidence="1">
    <location>
        <begin position="28"/>
        <end position="42"/>
    </location>
</feature>
<feature type="compositionally biased region" description="Basic and acidic residues" evidence="1">
    <location>
        <begin position="642"/>
        <end position="652"/>
    </location>
</feature>
<feature type="compositionally biased region" description="Low complexity" evidence="1">
    <location>
        <begin position="707"/>
        <end position="726"/>
    </location>
</feature>
<feature type="region of interest" description="Disordered" evidence="1">
    <location>
        <begin position="154"/>
        <end position="177"/>
    </location>
</feature>
<reference evidence="2 3" key="1">
    <citation type="submission" date="2024-04" db="EMBL/GenBank/DDBJ databases">
        <authorList>
            <person name="Rising A."/>
            <person name="Reimegard J."/>
            <person name="Sonavane S."/>
            <person name="Akerstrom W."/>
            <person name="Nylinder S."/>
            <person name="Hedman E."/>
            <person name="Kallberg Y."/>
        </authorList>
    </citation>
    <scope>NUCLEOTIDE SEQUENCE [LARGE SCALE GENOMIC DNA]</scope>
</reference>
<feature type="compositionally biased region" description="Polar residues" evidence="1">
    <location>
        <begin position="1"/>
        <end position="13"/>
    </location>
</feature>
<evidence type="ECO:0000313" key="2">
    <source>
        <dbReference type="EMBL" id="CAL1297227.1"/>
    </source>
</evidence>
<feature type="region of interest" description="Disordered" evidence="1">
    <location>
        <begin position="620"/>
        <end position="652"/>
    </location>
</feature>
<feature type="region of interest" description="Disordered" evidence="1">
    <location>
        <begin position="1"/>
        <end position="137"/>
    </location>
</feature>
<protein>
    <submittedName>
        <fullName evidence="2">Uncharacterized protein</fullName>
    </submittedName>
</protein>
<feature type="compositionally biased region" description="Polar residues" evidence="1">
    <location>
        <begin position="695"/>
        <end position="706"/>
    </location>
</feature>
<organism evidence="2 3">
    <name type="scientific">Larinioides sclopetarius</name>
    <dbReference type="NCBI Taxonomy" id="280406"/>
    <lineage>
        <taxon>Eukaryota</taxon>
        <taxon>Metazoa</taxon>
        <taxon>Ecdysozoa</taxon>
        <taxon>Arthropoda</taxon>
        <taxon>Chelicerata</taxon>
        <taxon>Arachnida</taxon>
        <taxon>Araneae</taxon>
        <taxon>Araneomorphae</taxon>
        <taxon>Entelegynae</taxon>
        <taxon>Araneoidea</taxon>
        <taxon>Araneidae</taxon>
        <taxon>Larinioides</taxon>
    </lineage>
</organism>
<feature type="region of interest" description="Disordered" evidence="1">
    <location>
        <begin position="695"/>
        <end position="803"/>
    </location>
</feature>
<evidence type="ECO:0000313" key="3">
    <source>
        <dbReference type="Proteomes" id="UP001497382"/>
    </source>
</evidence>
<evidence type="ECO:0000256" key="1">
    <source>
        <dbReference type="SAM" id="MobiDB-lite"/>
    </source>
</evidence>
<gene>
    <name evidence="2" type="ORF">LARSCL_LOCUS20190</name>
</gene>
<feature type="compositionally biased region" description="Basic residues" evidence="1">
    <location>
        <begin position="68"/>
        <end position="83"/>
    </location>
</feature>
<feature type="non-terminal residue" evidence="2">
    <location>
        <position position="1"/>
    </location>
</feature>
<feature type="compositionally biased region" description="Polar residues" evidence="1">
    <location>
        <begin position="791"/>
        <end position="803"/>
    </location>
</feature>
<dbReference type="Proteomes" id="UP001497382">
    <property type="component" value="Unassembled WGS sequence"/>
</dbReference>
<feature type="region of interest" description="Disordered" evidence="1">
    <location>
        <begin position="429"/>
        <end position="468"/>
    </location>
</feature>
<comment type="caution">
    <text evidence="2">The sequence shown here is derived from an EMBL/GenBank/DDBJ whole genome shotgun (WGS) entry which is preliminary data.</text>
</comment>